<reference evidence="8" key="2">
    <citation type="submission" date="2023-03" db="EMBL/GenBank/DDBJ databases">
        <authorList>
            <person name="Inwood S.N."/>
            <person name="Skelly J.G."/>
            <person name="Guhlin J."/>
            <person name="Harrop T.W.R."/>
            <person name="Goldson S.G."/>
            <person name="Dearden P.K."/>
        </authorList>
    </citation>
    <scope>NUCLEOTIDE SEQUENCE</scope>
    <source>
        <strain evidence="8">Irish</strain>
        <tissue evidence="8">Whole body</tissue>
    </source>
</reference>
<evidence type="ECO:0000256" key="5">
    <source>
        <dbReference type="PROSITE-ProRule" id="PRU00309"/>
    </source>
</evidence>
<dbReference type="EMBL" id="JAQQBS010000001">
    <property type="protein sequence ID" value="KAK0177093.1"/>
    <property type="molecule type" value="Genomic_DNA"/>
</dbReference>
<evidence type="ECO:0000313" key="8">
    <source>
        <dbReference type="EMBL" id="KAK0177093.1"/>
    </source>
</evidence>
<name>A0AA39FWN0_9HYME</name>
<keyword evidence="2 5" id="KW-0863">Zinc-finger</keyword>
<keyword evidence="1" id="KW-0479">Metal-binding</keyword>
<evidence type="ECO:0000259" key="7">
    <source>
        <dbReference type="PROSITE" id="PS50950"/>
    </source>
</evidence>
<feature type="compositionally biased region" description="Polar residues" evidence="6">
    <location>
        <begin position="24"/>
        <end position="34"/>
    </location>
</feature>
<reference evidence="8" key="1">
    <citation type="journal article" date="2023" name="bioRxiv">
        <title>Scaffold-level genome assemblies of two parasitoid biocontrol wasps reveal the parthenogenesis mechanism and an associated novel virus.</title>
        <authorList>
            <person name="Inwood S."/>
            <person name="Skelly J."/>
            <person name="Guhlin J."/>
            <person name="Harrop T."/>
            <person name="Goldson S."/>
            <person name="Dearden P."/>
        </authorList>
    </citation>
    <scope>NUCLEOTIDE SEQUENCE</scope>
    <source>
        <strain evidence="8">Irish</strain>
        <tissue evidence="8">Whole body</tissue>
    </source>
</reference>
<keyword evidence="9" id="KW-1185">Reference proteome</keyword>
<dbReference type="Gene3D" id="6.20.210.20">
    <property type="entry name" value="THAP domain"/>
    <property type="match status" value="1"/>
</dbReference>
<dbReference type="PROSITE" id="PS50950">
    <property type="entry name" value="ZF_THAP"/>
    <property type="match status" value="1"/>
</dbReference>
<feature type="domain" description="THAP-type" evidence="7">
    <location>
        <begin position="1"/>
        <end position="96"/>
    </location>
</feature>
<dbReference type="InterPro" id="IPR006612">
    <property type="entry name" value="THAP_Znf"/>
</dbReference>
<evidence type="ECO:0000256" key="3">
    <source>
        <dbReference type="ARBA" id="ARBA00022833"/>
    </source>
</evidence>
<evidence type="ECO:0000313" key="9">
    <source>
        <dbReference type="Proteomes" id="UP001168990"/>
    </source>
</evidence>
<gene>
    <name evidence="8" type="ORF">PV328_001172</name>
</gene>
<evidence type="ECO:0000256" key="6">
    <source>
        <dbReference type="SAM" id="MobiDB-lite"/>
    </source>
</evidence>
<dbReference type="InterPro" id="IPR038441">
    <property type="entry name" value="THAP_Znf_sf"/>
</dbReference>
<dbReference type="GO" id="GO:0008270">
    <property type="term" value="F:zinc ion binding"/>
    <property type="evidence" value="ECO:0007669"/>
    <property type="project" value="UniProtKB-KW"/>
</dbReference>
<evidence type="ECO:0000256" key="1">
    <source>
        <dbReference type="ARBA" id="ARBA00022723"/>
    </source>
</evidence>
<dbReference type="GO" id="GO:0003677">
    <property type="term" value="F:DNA binding"/>
    <property type="evidence" value="ECO:0007669"/>
    <property type="project" value="UniProtKB-UniRule"/>
</dbReference>
<organism evidence="8 9">
    <name type="scientific">Microctonus aethiopoides</name>
    <dbReference type="NCBI Taxonomy" id="144406"/>
    <lineage>
        <taxon>Eukaryota</taxon>
        <taxon>Metazoa</taxon>
        <taxon>Ecdysozoa</taxon>
        <taxon>Arthropoda</taxon>
        <taxon>Hexapoda</taxon>
        <taxon>Insecta</taxon>
        <taxon>Pterygota</taxon>
        <taxon>Neoptera</taxon>
        <taxon>Endopterygota</taxon>
        <taxon>Hymenoptera</taxon>
        <taxon>Apocrita</taxon>
        <taxon>Ichneumonoidea</taxon>
        <taxon>Braconidae</taxon>
        <taxon>Euphorinae</taxon>
        <taxon>Microctonus</taxon>
    </lineage>
</organism>
<proteinExistence type="predicted"/>
<protein>
    <recommendedName>
        <fullName evidence="7">THAP-type domain-containing protein</fullName>
    </recommendedName>
</protein>
<dbReference type="Pfam" id="PF05485">
    <property type="entry name" value="THAP"/>
    <property type="match status" value="1"/>
</dbReference>
<sequence>MGRICAVKSCPSGRKLKTEKDDSSQPPSHFQPTTPAGLENWKISLGINLKASDYICHLHFKEEDIKMYDKFVIKGELKIIPKERKQLKDEALPTPEHQFVSIDFNHSEDEQHCQVDEHQIQQQKILVNQELSNNLMDANIPTEQDLEELPLSQHVYDIIESQQDTEGRIQFEDLRDNIKKFSLPPSWLYLDKPNGLIFMRVNETTWEIVNHLRLSKNMSITVSTNQCPKRWPLCVGTQFDSNRYSRICKGWVSISEDTYKRNQPNP</sequence>
<dbReference type="SMART" id="SM00980">
    <property type="entry name" value="THAP"/>
    <property type="match status" value="1"/>
</dbReference>
<dbReference type="SUPFAM" id="SSF57716">
    <property type="entry name" value="Glucocorticoid receptor-like (DNA-binding domain)"/>
    <property type="match status" value="1"/>
</dbReference>
<accession>A0AA39FWN0</accession>
<evidence type="ECO:0000256" key="2">
    <source>
        <dbReference type="ARBA" id="ARBA00022771"/>
    </source>
</evidence>
<feature type="region of interest" description="Disordered" evidence="6">
    <location>
        <begin position="13"/>
        <end position="35"/>
    </location>
</feature>
<comment type="caution">
    <text evidence="8">The sequence shown here is derived from an EMBL/GenBank/DDBJ whole genome shotgun (WGS) entry which is preliminary data.</text>
</comment>
<dbReference type="Proteomes" id="UP001168990">
    <property type="component" value="Unassembled WGS sequence"/>
</dbReference>
<dbReference type="AlphaFoldDB" id="A0AA39FWN0"/>
<evidence type="ECO:0000256" key="4">
    <source>
        <dbReference type="ARBA" id="ARBA00023125"/>
    </source>
</evidence>
<keyword evidence="3" id="KW-0862">Zinc</keyword>
<keyword evidence="4 5" id="KW-0238">DNA-binding</keyword>